<dbReference type="AlphaFoldDB" id="A0A3B0UYW7"/>
<dbReference type="InterPro" id="IPR046947">
    <property type="entry name" value="LytR-like"/>
</dbReference>
<dbReference type="Gene3D" id="2.40.50.1020">
    <property type="entry name" value="LytTr DNA-binding domain"/>
    <property type="match status" value="1"/>
</dbReference>
<protein>
    <recommendedName>
        <fullName evidence="1">HTH LytTR-type domain-containing protein</fullName>
    </recommendedName>
</protein>
<proteinExistence type="predicted"/>
<accession>A0A3B0UYW7</accession>
<dbReference type="PROSITE" id="PS50930">
    <property type="entry name" value="HTH_LYTTR"/>
    <property type="match status" value="1"/>
</dbReference>
<dbReference type="PANTHER" id="PTHR37299:SF1">
    <property type="entry name" value="STAGE 0 SPORULATION PROTEIN A HOMOLOG"/>
    <property type="match status" value="1"/>
</dbReference>
<dbReference type="EMBL" id="UOET01000428">
    <property type="protein sequence ID" value="VAW29799.1"/>
    <property type="molecule type" value="Genomic_DNA"/>
</dbReference>
<gene>
    <name evidence="2" type="ORF">MNBD_BACTEROID07-1825</name>
</gene>
<dbReference type="GO" id="GO:0000156">
    <property type="term" value="F:phosphorelay response regulator activity"/>
    <property type="evidence" value="ECO:0007669"/>
    <property type="project" value="InterPro"/>
</dbReference>
<dbReference type="SMART" id="SM00850">
    <property type="entry name" value="LytTR"/>
    <property type="match status" value="1"/>
</dbReference>
<name>A0A3B0UYW7_9ZZZZ</name>
<dbReference type="Pfam" id="PF04397">
    <property type="entry name" value="LytTR"/>
    <property type="match status" value="1"/>
</dbReference>
<dbReference type="PANTHER" id="PTHR37299">
    <property type="entry name" value="TRANSCRIPTIONAL REGULATOR-RELATED"/>
    <property type="match status" value="1"/>
</dbReference>
<dbReference type="GO" id="GO:0003677">
    <property type="term" value="F:DNA binding"/>
    <property type="evidence" value="ECO:0007669"/>
    <property type="project" value="InterPro"/>
</dbReference>
<dbReference type="InterPro" id="IPR007492">
    <property type="entry name" value="LytTR_DNA-bd_dom"/>
</dbReference>
<feature type="domain" description="HTH LytTR-type" evidence="1">
    <location>
        <begin position="125"/>
        <end position="231"/>
    </location>
</feature>
<evidence type="ECO:0000313" key="2">
    <source>
        <dbReference type="EMBL" id="VAW29799.1"/>
    </source>
</evidence>
<organism evidence="2">
    <name type="scientific">hydrothermal vent metagenome</name>
    <dbReference type="NCBI Taxonomy" id="652676"/>
    <lineage>
        <taxon>unclassified sequences</taxon>
        <taxon>metagenomes</taxon>
        <taxon>ecological metagenomes</taxon>
    </lineage>
</organism>
<evidence type="ECO:0000259" key="1">
    <source>
        <dbReference type="PROSITE" id="PS50930"/>
    </source>
</evidence>
<sequence length="232" mass="27046">MEKETLPQIGTILFSKDFKIVGINSIAREVLNFEKGYFGMDLKQLHPQKARSKIGMIIRQLQGGRENVTVTMLVNVLGKVLLLNTTRLEITSKDDIVFVMNFVDISKATGAEVNKKTGMVEVKKIPVFYQNSIIYLLQSDIYFIKSEENYCYIYTKQKEYFVRSSLRDLTFNFTGARLIRVHKRYIMNIDRIKKIELQENRQALAYFYDEKVPPVIVARRKVKELTDLLKNN</sequence>
<reference evidence="2" key="1">
    <citation type="submission" date="2018-06" db="EMBL/GenBank/DDBJ databases">
        <authorList>
            <person name="Zhirakovskaya E."/>
        </authorList>
    </citation>
    <scope>NUCLEOTIDE SEQUENCE</scope>
</reference>